<feature type="transmembrane region" description="Helical" evidence="14">
    <location>
        <begin position="137"/>
        <end position="156"/>
    </location>
</feature>
<accession>D1FKA3</accession>
<sequence length="228" mass="26291">MMMNPLMNLFSIFDPSTSMLFSLNWISASYIFLFFPNLYWFIPSRWNYFFIVIFKYLINEFSMLLKDKNKIINILIFISLFLMIALNNFLSMFSYIYTAPSQMSFSLPMSLILWITFMIFGWLNFTNHMFSHLVPQGTPGILMPFMVIIETISNIIRPLTLAVRLSANMVAGHLLMTLISSTGNNLSLILLILMLLSQSILVVLELSVSIIQAYVFSVLSTLYSTEVN</sequence>
<evidence type="ECO:0000256" key="9">
    <source>
        <dbReference type="ARBA" id="ARBA00022989"/>
    </source>
</evidence>
<dbReference type="PRINTS" id="PR00123">
    <property type="entry name" value="ATPASEA"/>
</dbReference>
<dbReference type="InterPro" id="IPR023011">
    <property type="entry name" value="ATP_synth_F0_asu_AS"/>
</dbReference>
<keyword evidence="7 14" id="KW-0812">Transmembrane</keyword>
<keyword evidence="11 14" id="KW-0472">Membrane</keyword>
<keyword evidence="10" id="KW-0406">Ion transport</keyword>
<keyword evidence="8" id="KW-0375">Hydrogen ion transport</keyword>
<dbReference type="EMBL" id="EU282417">
    <property type="protein sequence ID" value="ACD70301.1"/>
    <property type="molecule type" value="Genomic_DNA"/>
</dbReference>
<evidence type="ECO:0000256" key="1">
    <source>
        <dbReference type="ARBA" id="ARBA00002070"/>
    </source>
</evidence>
<evidence type="ECO:0000256" key="3">
    <source>
        <dbReference type="ARBA" id="ARBA00006810"/>
    </source>
</evidence>
<dbReference type="NCBIfam" id="TIGR01131">
    <property type="entry name" value="ATP_synt_6_or_A"/>
    <property type="match status" value="1"/>
</dbReference>
<keyword evidence="6" id="KW-0138">CF(0)</keyword>
<protein>
    <recommendedName>
        <fullName evidence="13">ATP synthase subunit a</fullName>
    </recommendedName>
</protein>
<keyword evidence="9 14" id="KW-1133">Transmembrane helix</keyword>
<dbReference type="GO" id="GO:0045259">
    <property type="term" value="C:proton-transporting ATP synthase complex"/>
    <property type="evidence" value="ECO:0007669"/>
    <property type="project" value="UniProtKB-KW"/>
</dbReference>
<geneLocation type="mitochondrion" evidence="15"/>
<dbReference type="PANTHER" id="PTHR11410:SF0">
    <property type="entry name" value="ATP SYNTHASE SUBUNIT A"/>
    <property type="match status" value="1"/>
</dbReference>
<feature type="transmembrane region" description="Helical" evidence="14">
    <location>
        <begin position="176"/>
        <end position="196"/>
    </location>
</feature>
<evidence type="ECO:0000256" key="12">
    <source>
        <dbReference type="ARBA" id="ARBA00023310"/>
    </source>
</evidence>
<feature type="transmembrane region" description="Helical" evidence="14">
    <location>
        <begin position="103"/>
        <end position="125"/>
    </location>
</feature>
<evidence type="ECO:0000256" key="14">
    <source>
        <dbReference type="SAM" id="Phobius"/>
    </source>
</evidence>
<dbReference type="GO" id="GO:0005743">
    <property type="term" value="C:mitochondrial inner membrane"/>
    <property type="evidence" value="ECO:0007669"/>
    <property type="project" value="UniProtKB-SubCell"/>
</dbReference>
<reference evidence="15" key="1">
    <citation type="submission" date="2007-11" db="EMBL/GenBank/DDBJ databases">
        <title>Partial mitochondrial genome of the pollinating fig wasp of Ficus hispida, Ceratosolen solmsi (Apocrita: Chalcidoidea: Agaonidae), evidence of rearranged mitochondrial genome within the Apocrita (Insecta: Hymenoptera).</title>
        <authorList>
            <person name="Chen L.-L."/>
            <person name="Jiang Z.-F."/>
            <person name="Hu H.-Y."/>
            <person name="Niu L.-M."/>
            <person name="Huang D.-W."/>
        </authorList>
    </citation>
    <scope>NUCLEOTIDE SEQUENCE</scope>
</reference>
<dbReference type="SUPFAM" id="SSF81336">
    <property type="entry name" value="F1F0 ATP synthase subunit A"/>
    <property type="match status" value="1"/>
</dbReference>
<keyword evidence="12" id="KW-0066">ATP synthesis</keyword>
<dbReference type="CDD" id="cd00310">
    <property type="entry name" value="ATP-synt_Fo_a_6"/>
    <property type="match status" value="1"/>
</dbReference>
<dbReference type="InterPro" id="IPR035908">
    <property type="entry name" value="F0_ATP_A_sf"/>
</dbReference>
<feature type="transmembrane region" description="Helical" evidence="14">
    <location>
        <begin position="203"/>
        <end position="223"/>
    </location>
</feature>
<dbReference type="Gene3D" id="1.20.120.220">
    <property type="entry name" value="ATP synthase, F0 complex, subunit A"/>
    <property type="match status" value="1"/>
</dbReference>
<evidence type="ECO:0000313" key="15">
    <source>
        <dbReference type="EMBL" id="ACD70301.1"/>
    </source>
</evidence>
<evidence type="ECO:0000256" key="7">
    <source>
        <dbReference type="ARBA" id="ARBA00022692"/>
    </source>
</evidence>
<dbReference type="InterPro" id="IPR045083">
    <property type="entry name" value="ATP_synth_F0_asu_bact/mt"/>
</dbReference>
<organism evidence="15">
    <name type="scientific">Apocrypta bakeri</name>
    <name type="common">Parasitic fig wasp</name>
    <dbReference type="NCBI Taxonomy" id="490712"/>
    <lineage>
        <taxon>Eukaryota</taxon>
        <taxon>Metazoa</taxon>
        <taxon>Ecdysozoa</taxon>
        <taxon>Arthropoda</taxon>
        <taxon>Hexapoda</taxon>
        <taxon>Insecta</taxon>
        <taxon>Pterygota</taxon>
        <taxon>Neoptera</taxon>
        <taxon>Endopterygota</taxon>
        <taxon>Hymenoptera</taxon>
        <taxon>Apocrita</taxon>
        <taxon>Proctotrupomorpha</taxon>
        <taxon>Chalcidoidea</taxon>
        <taxon>Pteromalidae</taxon>
        <taxon>Sycoryctinae</taxon>
        <taxon>Apocryptini</taxon>
        <taxon>Apocrypta</taxon>
    </lineage>
</organism>
<evidence type="ECO:0000256" key="10">
    <source>
        <dbReference type="ARBA" id="ARBA00023065"/>
    </source>
</evidence>
<evidence type="ECO:0000256" key="5">
    <source>
        <dbReference type="ARBA" id="ARBA00022448"/>
    </source>
</evidence>
<evidence type="ECO:0000256" key="6">
    <source>
        <dbReference type="ARBA" id="ARBA00022547"/>
    </source>
</evidence>
<dbReference type="AlphaFoldDB" id="D1FKA3"/>
<gene>
    <name evidence="15" type="primary">ATP6</name>
</gene>
<evidence type="ECO:0000256" key="13">
    <source>
        <dbReference type="RuleBase" id="RU004450"/>
    </source>
</evidence>
<proteinExistence type="inferred from homology"/>
<evidence type="ECO:0000256" key="11">
    <source>
        <dbReference type="ARBA" id="ARBA00023136"/>
    </source>
</evidence>
<feature type="transmembrane region" description="Helical" evidence="14">
    <location>
        <begin position="72"/>
        <end position="97"/>
    </location>
</feature>
<evidence type="ECO:0000256" key="8">
    <source>
        <dbReference type="ARBA" id="ARBA00022781"/>
    </source>
</evidence>
<dbReference type="PROSITE" id="PS00449">
    <property type="entry name" value="ATPASE_A"/>
    <property type="match status" value="1"/>
</dbReference>
<dbReference type="Pfam" id="PF00119">
    <property type="entry name" value="ATP-synt_A"/>
    <property type="match status" value="1"/>
</dbReference>
<dbReference type="PANTHER" id="PTHR11410">
    <property type="entry name" value="ATP SYNTHASE SUBUNIT A"/>
    <property type="match status" value="1"/>
</dbReference>
<keyword evidence="15" id="KW-0496">Mitochondrion</keyword>
<dbReference type="GO" id="GO:0046933">
    <property type="term" value="F:proton-transporting ATP synthase activity, rotational mechanism"/>
    <property type="evidence" value="ECO:0007669"/>
    <property type="project" value="TreeGrafter"/>
</dbReference>
<feature type="transmembrane region" description="Helical" evidence="14">
    <location>
        <begin position="21"/>
        <end position="42"/>
    </location>
</feature>
<comment type="similarity">
    <text evidence="3">Belongs to the ATPase A chain family.</text>
</comment>
<comment type="subcellular location">
    <subcellularLocation>
        <location evidence="2">Membrane</location>
        <topology evidence="2">Multi-pass membrane protein</topology>
    </subcellularLocation>
    <subcellularLocation>
        <location evidence="13">Mitochondrion inner membrane</location>
        <topology evidence="13">Multi-pass membrane protein</topology>
    </subcellularLocation>
</comment>
<evidence type="ECO:0000256" key="4">
    <source>
        <dbReference type="ARBA" id="ARBA00011648"/>
    </source>
</evidence>
<keyword evidence="5" id="KW-0813">Transport</keyword>
<dbReference type="InterPro" id="IPR000568">
    <property type="entry name" value="ATP_synth_F0_asu"/>
</dbReference>
<comment type="function">
    <text evidence="1">Mitochondrial membrane ATP synthase (F(1)F(0) ATP synthase or Complex V) produces ATP from ADP in the presence of a proton gradient across the membrane which is generated by electron transport complexes of the respiratory chain. F-type ATPases consist of two structural domains, F(1) - containing the extramembraneous catalytic core and F(0) - containing the membrane proton channel, linked together by a central stalk and a peripheral stalk. During catalysis, ATP synthesis in the catalytic domain of F(1) is coupled via a rotary mechanism of the central stalk subunits to proton translocation. Key component of the proton channel; it may play a direct role in the translocation of protons across the membrane.</text>
</comment>
<evidence type="ECO:0000256" key="2">
    <source>
        <dbReference type="ARBA" id="ARBA00004141"/>
    </source>
</evidence>
<name>D1FKA3_APOBA</name>
<comment type="subunit">
    <text evidence="4">F-type ATPases have 2 components, CF(1) - the catalytic core - and CF(0) - the membrane proton channel. CF(1) has five subunits: alpha(3), beta(3), gamma(1), delta(1), epsilon(1). CF(0) has three main subunits: a, b and c.</text>
</comment>